<feature type="domain" description="FBD" evidence="1">
    <location>
        <begin position="279"/>
        <end position="349"/>
    </location>
</feature>
<reference evidence="2" key="1">
    <citation type="submission" date="2020-07" db="EMBL/GenBank/DDBJ databases">
        <title>Ethylene signaling mediates host invasion by parasitic plants.</title>
        <authorList>
            <person name="Yoshida S."/>
        </authorList>
    </citation>
    <scope>NUCLEOTIDE SEQUENCE</scope>
    <source>
        <strain evidence="2">Okayama</strain>
    </source>
</reference>
<dbReference type="PANTHER" id="PTHR31900">
    <property type="entry name" value="F-BOX/RNI SUPERFAMILY PROTEIN-RELATED"/>
    <property type="match status" value="1"/>
</dbReference>
<dbReference type="EMBL" id="BMAC01000124">
    <property type="protein sequence ID" value="GFP86410.1"/>
    <property type="molecule type" value="Genomic_DNA"/>
</dbReference>
<organism evidence="2 3">
    <name type="scientific">Phtheirospermum japonicum</name>
    <dbReference type="NCBI Taxonomy" id="374723"/>
    <lineage>
        <taxon>Eukaryota</taxon>
        <taxon>Viridiplantae</taxon>
        <taxon>Streptophyta</taxon>
        <taxon>Embryophyta</taxon>
        <taxon>Tracheophyta</taxon>
        <taxon>Spermatophyta</taxon>
        <taxon>Magnoliopsida</taxon>
        <taxon>eudicotyledons</taxon>
        <taxon>Gunneridae</taxon>
        <taxon>Pentapetalae</taxon>
        <taxon>asterids</taxon>
        <taxon>lamiids</taxon>
        <taxon>Lamiales</taxon>
        <taxon>Orobanchaceae</taxon>
        <taxon>Orobanchaceae incertae sedis</taxon>
        <taxon>Phtheirospermum</taxon>
    </lineage>
</organism>
<dbReference type="InterPro" id="IPR032675">
    <property type="entry name" value="LRR_dom_sf"/>
</dbReference>
<dbReference type="SMART" id="SM00579">
    <property type="entry name" value="FBD"/>
    <property type="match status" value="1"/>
</dbReference>
<dbReference type="InterPro" id="IPR055411">
    <property type="entry name" value="LRR_FXL15/At3g58940/PEG3-like"/>
</dbReference>
<keyword evidence="3" id="KW-1185">Reference proteome</keyword>
<dbReference type="Pfam" id="PF24758">
    <property type="entry name" value="LRR_At5g56370"/>
    <property type="match status" value="1"/>
</dbReference>
<dbReference type="InterPro" id="IPR050232">
    <property type="entry name" value="FBL13/AtMIF1-like"/>
</dbReference>
<dbReference type="OrthoDB" id="612216at2759"/>
<comment type="caution">
    <text evidence="2">The sequence shown here is derived from an EMBL/GenBank/DDBJ whole genome shotgun (WGS) entry which is preliminary data.</text>
</comment>
<dbReference type="SUPFAM" id="SSF52047">
    <property type="entry name" value="RNI-like"/>
    <property type="match status" value="1"/>
</dbReference>
<gene>
    <name evidence="2" type="ORF">PHJA_000784800</name>
</gene>
<evidence type="ECO:0000313" key="3">
    <source>
        <dbReference type="Proteomes" id="UP000653305"/>
    </source>
</evidence>
<evidence type="ECO:0000259" key="1">
    <source>
        <dbReference type="SMART" id="SM00579"/>
    </source>
</evidence>
<evidence type="ECO:0000313" key="2">
    <source>
        <dbReference type="EMBL" id="GFP86410.1"/>
    </source>
</evidence>
<dbReference type="PANTHER" id="PTHR31900:SF34">
    <property type="entry name" value="EMB|CAB62440.1-RELATED"/>
    <property type="match status" value="1"/>
</dbReference>
<dbReference type="Pfam" id="PF08387">
    <property type="entry name" value="FBD"/>
    <property type="match status" value="1"/>
</dbReference>
<accession>A0A830BFL2</accession>
<dbReference type="Proteomes" id="UP000653305">
    <property type="component" value="Unassembled WGS sequence"/>
</dbReference>
<sequence length="358" mass="41753">MTRHKVQRLCTFRLYTSNCSNYELESWIATLIARNIQKLYLYYLGYKVTLPPCLFTCNTLLVDLSLGYCETIPMTVYLPALQKLLLRNVMYESDESIPRLLSGCPVLEELTIYRDNEDNMICCYISSPTLKRLLLTGRCFKDVEKKAYKVKLDTPVLRYLRLEDSVTRSFSAGGLTSLTEADVDFYSPMTLAYARSVLEFVSRLYNVKCLKLSTFKMKVPDSEFSALTIKFHNLTELKLNADWRFITKLLEKADNLQVLKIAMFKIDLNVWMDPKRVPACLASHLGTVRIDSFGYSEDEFSMVRYILRNSKVLKRMEIYPRDNRIDLKDKSEAHERISLFERACELVLQNLFYFCCTF</sequence>
<name>A0A830BFL2_9LAMI</name>
<dbReference type="InterPro" id="IPR006566">
    <property type="entry name" value="FBD"/>
</dbReference>
<protein>
    <submittedName>
        <fullName evidence="2">Putative F-box/FBD/LRR-repeat protein at5g22670</fullName>
    </submittedName>
</protein>
<dbReference type="Gene3D" id="3.80.10.10">
    <property type="entry name" value="Ribonuclease Inhibitor"/>
    <property type="match status" value="1"/>
</dbReference>
<proteinExistence type="predicted"/>
<dbReference type="AlphaFoldDB" id="A0A830BFL2"/>